<dbReference type="PANTHER" id="PTHR23513:SF6">
    <property type="entry name" value="MAJOR FACILITATOR SUPERFAMILY ASSOCIATED DOMAIN-CONTAINING PROTEIN"/>
    <property type="match status" value="1"/>
</dbReference>
<dbReference type="Gene3D" id="1.20.1250.20">
    <property type="entry name" value="MFS general substrate transporter like domains"/>
    <property type="match status" value="1"/>
</dbReference>
<dbReference type="InterPro" id="IPR020846">
    <property type="entry name" value="MFS_dom"/>
</dbReference>
<accession>A0A1Y4DCB5</accession>
<evidence type="ECO:0000256" key="1">
    <source>
        <dbReference type="ARBA" id="ARBA00004651"/>
    </source>
</evidence>
<dbReference type="GO" id="GO:0022857">
    <property type="term" value="F:transmembrane transporter activity"/>
    <property type="evidence" value="ECO:0007669"/>
    <property type="project" value="InterPro"/>
</dbReference>
<dbReference type="PROSITE" id="PS50850">
    <property type="entry name" value="MFS"/>
    <property type="match status" value="1"/>
</dbReference>
<feature type="transmembrane region" description="Helical" evidence="6">
    <location>
        <begin position="252"/>
        <end position="276"/>
    </location>
</feature>
<dbReference type="InterPro" id="IPR011701">
    <property type="entry name" value="MFS"/>
</dbReference>
<evidence type="ECO:0000256" key="5">
    <source>
        <dbReference type="ARBA" id="ARBA00023136"/>
    </source>
</evidence>
<comment type="caution">
    <text evidence="8">The sequence shown here is derived from an EMBL/GenBank/DDBJ whole genome shotgun (WGS) entry which is preliminary data.</text>
</comment>
<dbReference type="InterPro" id="IPR036259">
    <property type="entry name" value="MFS_trans_sf"/>
</dbReference>
<evidence type="ECO:0000256" key="2">
    <source>
        <dbReference type="ARBA" id="ARBA00022475"/>
    </source>
</evidence>
<comment type="subcellular location">
    <subcellularLocation>
        <location evidence="1">Cell membrane</location>
        <topology evidence="1">Multi-pass membrane protein</topology>
    </subcellularLocation>
</comment>
<reference evidence="9" key="1">
    <citation type="submission" date="2017-04" db="EMBL/GenBank/DDBJ databases">
        <title>Function of individual gut microbiota members based on whole genome sequencing of pure cultures obtained from chicken caecum.</title>
        <authorList>
            <person name="Medvecky M."/>
            <person name="Cejkova D."/>
            <person name="Polansky O."/>
            <person name="Karasova D."/>
            <person name="Kubasova T."/>
            <person name="Cizek A."/>
            <person name="Rychlik I."/>
        </authorList>
    </citation>
    <scope>NUCLEOTIDE SEQUENCE [LARGE SCALE GENOMIC DNA]</scope>
    <source>
        <strain evidence="9">An273</strain>
    </source>
</reference>
<keyword evidence="2" id="KW-1003">Cell membrane</keyword>
<evidence type="ECO:0000313" key="8">
    <source>
        <dbReference type="EMBL" id="OUO56515.1"/>
    </source>
</evidence>
<protein>
    <recommendedName>
        <fullName evidence="7">Major facilitator superfamily (MFS) profile domain-containing protein</fullName>
    </recommendedName>
</protein>
<evidence type="ECO:0000256" key="3">
    <source>
        <dbReference type="ARBA" id="ARBA00022692"/>
    </source>
</evidence>
<feature type="transmembrane region" description="Helical" evidence="6">
    <location>
        <begin position="171"/>
        <end position="192"/>
    </location>
</feature>
<feature type="transmembrane region" description="Helical" evidence="6">
    <location>
        <begin position="144"/>
        <end position="165"/>
    </location>
</feature>
<keyword evidence="4 6" id="KW-1133">Transmembrane helix</keyword>
<dbReference type="GO" id="GO:0005886">
    <property type="term" value="C:plasma membrane"/>
    <property type="evidence" value="ECO:0007669"/>
    <property type="project" value="UniProtKB-SubCell"/>
</dbReference>
<feature type="transmembrane region" description="Helical" evidence="6">
    <location>
        <begin position="102"/>
        <end position="123"/>
    </location>
</feature>
<feature type="transmembrane region" description="Helical" evidence="6">
    <location>
        <begin position="223"/>
        <end position="246"/>
    </location>
</feature>
<dbReference type="Proteomes" id="UP000196368">
    <property type="component" value="Unassembled WGS sequence"/>
</dbReference>
<feature type="transmembrane region" description="Helical" evidence="6">
    <location>
        <begin position="344"/>
        <end position="366"/>
    </location>
</feature>
<dbReference type="Pfam" id="PF07690">
    <property type="entry name" value="MFS_1"/>
    <property type="match status" value="1"/>
</dbReference>
<organism evidence="8 9">
    <name type="scientific">Candidatus Avelusimicrobium gallicola</name>
    <dbReference type="NCBI Taxonomy" id="2562704"/>
    <lineage>
        <taxon>Bacteria</taxon>
        <taxon>Pseudomonadati</taxon>
        <taxon>Elusimicrobiota</taxon>
        <taxon>Elusimicrobia</taxon>
        <taxon>Elusimicrobiales</taxon>
        <taxon>Elusimicrobiaceae</taxon>
        <taxon>Candidatus Avelusimicrobium</taxon>
    </lineage>
</organism>
<feature type="transmembrane region" description="Helical" evidence="6">
    <location>
        <begin position="44"/>
        <end position="66"/>
    </location>
</feature>
<keyword evidence="5 6" id="KW-0472">Membrane</keyword>
<feature type="transmembrane region" description="Helical" evidence="6">
    <location>
        <begin position="78"/>
        <end position="96"/>
    </location>
</feature>
<keyword evidence="9" id="KW-1185">Reference proteome</keyword>
<evidence type="ECO:0000259" key="7">
    <source>
        <dbReference type="PROSITE" id="PS50850"/>
    </source>
</evidence>
<evidence type="ECO:0000256" key="4">
    <source>
        <dbReference type="ARBA" id="ARBA00022989"/>
    </source>
</evidence>
<sequence>MLLTSQSHKTPLQLLLTTEAFSSLTNQFMQILLPWYILSTTGSVLWTGVVGFCALLPNIFSSLFGAPVIDKLGRSKTMLSCEVIQLVLLGMIPVLIACGRDWPWLIGMIIFLSSFFDAPGQLARTALSPTFSRYADVPLSKTSGIIEAFDGIMSVVGPLLGGAIIALYGLLAAWIVCAAFCMVIVTLCIVVFTNRRPRQLHPVASYREVTAHLRADRSLWEPILFTIPTFILGQSWELILLPTYIYEHGFNSVYLGFLGAAFGLGAFAGALCFAALSKKFTFFKLLTLNYLGYLVSVLVLYFHLPTPIVLAATAACGIPFGAFGAMIISIILLRTPPPYRSKMLGLYATATYTVESLCVLGLAALIQAAGLQNTLLCVSGVFFGLVIISIWARRKDDFWTVLSSVNKKYLQNKTDLLQ</sequence>
<name>A0A1Y4DCB5_9BACT</name>
<dbReference type="RefSeq" id="WP_087288511.1">
    <property type="nucleotide sequence ID" value="NZ_NFJD01000003.1"/>
</dbReference>
<feature type="transmembrane region" description="Helical" evidence="6">
    <location>
        <begin position="283"/>
        <end position="302"/>
    </location>
</feature>
<evidence type="ECO:0000256" key="6">
    <source>
        <dbReference type="SAM" id="Phobius"/>
    </source>
</evidence>
<dbReference type="SUPFAM" id="SSF103473">
    <property type="entry name" value="MFS general substrate transporter"/>
    <property type="match status" value="1"/>
</dbReference>
<dbReference type="PANTHER" id="PTHR23513">
    <property type="entry name" value="INTEGRAL MEMBRANE EFFLUX PROTEIN-RELATED"/>
    <property type="match status" value="1"/>
</dbReference>
<feature type="domain" description="Major facilitator superfamily (MFS) profile" evidence="7">
    <location>
        <begin position="1"/>
        <end position="196"/>
    </location>
</feature>
<keyword evidence="3 6" id="KW-0812">Transmembrane</keyword>
<feature type="transmembrane region" description="Helical" evidence="6">
    <location>
        <begin position="372"/>
        <end position="392"/>
    </location>
</feature>
<dbReference type="OrthoDB" id="9793136at2"/>
<dbReference type="EMBL" id="NFJD01000003">
    <property type="protein sequence ID" value="OUO56515.1"/>
    <property type="molecule type" value="Genomic_DNA"/>
</dbReference>
<feature type="transmembrane region" description="Helical" evidence="6">
    <location>
        <begin position="308"/>
        <end position="332"/>
    </location>
</feature>
<gene>
    <name evidence="8" type="ORF">B5F75_04795</name>
</gene>
<dbReference type="CDD" id="cd06173">
    <property type="entry name" value="MFS_MefA_like"/>
    <property type="match status" value="1"/>
</dbReference>
<dbReference type="AlphaFoldDB" id="A0A1Y4DCB5"/>
<proteinExistence type="predicted"/>
<evidence type="ECO:0000313" key="9">
    <source>
        <dbReference type="Proteomes" id="UP000196368"/>
    </source>
</evidence>